<dbReference type="Gramene" id="TraesWEE_scaffold_089567_01G000400.1">
    <property type="protein sequence ID" value="TraesWEE_scaffold_089567_01G000400.1"/>
    <property type="gene ID" value="TraesWEE_scaffold_089567_01G000400"/>
</dbReference>
<proteinExistence type="predicted"/>
<name>A0A3B5ZN26_WHEAT</name>
<evidence type="ECO:0000313" key="2">
    <source>
        <dbReference type="Proteomes" id="UP000019116"/>
    </source>
</evidence>
<dbReference type="OMA" id="RPRLMEH"/>
<dbReference type="EnsemblPlants" id="TraesCS1D02G020300.1">
    <property type="protein sequence ID" value="TraesCS1D02G020300.1"/>
    <property type="gene ID" value="TraesCS1D02G020300"/>
</dbReference>
<keyword evidence="2" id="KW-1185">Reference proteome</keyword>
<accession>A0A3B5ZN26</accession>
<dbReference type="Gramene" id="TraesROB_scaffold_038358_01G000400.1">
    <property type="protein sequence ID" value="TraesROB_scaffold_038358_01G000400.1"/>
    <property type="gene ID" value="TraesROB_scaffold_038358_01G000400"/>
</dbReference>
<dbReference type="Gramene" id="TraesCAD_scaffold_078881_01G000100.1">
    <property type="protein sequence ID" value="TraesCAD_scaffold_078881_01G000100.1"/>
    <property type="gene ID" value="TraesCAD_scaffold_078881_01G000100"/>
</dbReference>
<dbReference type="Proteomes" id="UP000019116">
    <property type="component" value="Chromosome 1D"/>
</dbReference>
<organism evidence="1">
    <name type="scientific">Triticum aestivum</name>
    <name type="common">Wheat</name>
    <dbReference type="NCBI Taxonomy" id="4565"/>
    <lineage>
        <taxon>Eukaryota</taxon>
        <taxon>Viridiplantae</taxon>
        <taxon>Streptophyta</taxon>
        <taxon>Embryophyta</taxon>
        <taxon>Tracheophyta</taxon>
        <taxon>Spermatophyta</taxon>
        <taxon>Magnoliopsida</taxon>
        <taxon>Liliopsida</taxon>
        <taxon>Poales</taxon>
        <taxon>Poaceae</taxon>
        <taxon>BOP clade</taxon>
        <taxon>Pooideae</taxon>
        <taxon>Triticodae</taxon>
        <taxon>Triticeae</taxon>
        <taxon>Triticinae</taxon>
        <taxon>Triticum</taxon>
    </lineage>
</organism>
<sequence length="168" mass="20315">MRLLWRAPARRRRWRRWRWALARRTRWRRWRPALASSMWSRRLCAHYKSTQKEDLVGNKRKYDMTGFYPYDSDEDEPYEYDSGDDVVEGNVKSFEEKMVEKIRAQGSGMYHNPKTDKFRCPYCSRPKPRPRLMEHLMEHCQATAISGDDYKIRAQHSALLKVLRSPKM</sequence>
<dbReference type="Gramene" id="TraesCLE_scaffold_044699_01G000100.1">
    <property type="protein sequence ID" value="TraesCLE_scaffold_044699_01G000100.1"/>
    <property type="gene ID" value="TraesCLE_scaffold_044699_01G000100"/>
</dbReference>
<dbReference type="Gramene" id="TraesCS1D02G020300.1">
    <property type="protein sequence ID" value="TraesCS1D02G020300.1"/>
    <property type="gene ID" value="TraesCS1D02G020300"/>
</dbReference>
<evidence type="ECO:0008006" key="3">
    <source>
        <dbReference type="Google" id="ProtNLM"/>
    </source>
</evidence>
<protein>
    <recommendedName>
        <fullName evidence="3">Zinc finger-XS domain-containing protein</fullName>
    </recommendedName>
</protein>
<reference evidence="1" key="2">
    <citation type="submission" date="2018-10" db="UniProtKB">
        <authorList>
            <consortium name="EnsemblPlants"/>
        </authorList>
    </citation>
    <scope>IDENTIFICATION</scope>
</reference>
<reference evidence="1" key="1">
    <citation type="submission" date="2018-08" db="EMBL/GenBank/DDBJ databases">
        <authorList>
            <person name="Rossello M."/>
        </authorList>
    </citation>
    <scope>NUCLEOTIDE SEQUENCE [LARGE SCALE GENOMIC DNA]</scope>
    <source>
        <strain evidence="1">cv. Chinese Spring</strain>
    </source>
</reference>
<dbReference type="AlphaFoldDB" id="A0A3B5ZN26"/>
<dbReference type="Gramene" id="TraesCS1D03G0039100.1">
    <property type="protein sequence ID" value="TraesCS1D03G0039100.1.CDS"/>
    <property type="gene ID" value="TraesCS1D03G0039100"/>
</dbReference>
<evidence type="ECO:0000313" key="1">
    <source>
        <dbReference type="EnsemblPlants" id="TraesCS1D02G020300.1"/>
    </source>
</evidence>